<name>A0AA43U5V3_9ACTN</name>
<reference evidence="1" key="1">
    <citation type="submission" date="2023-07" db="EMBL/GenBank/DDBJ databases">
        <title>Between Cages and Wild: Unraveling the Impact of Captivity on Animal Microbiomes and Antimicrobial Resistance.</title>
        <authorList>
            <person name="Schmartz G.P."/>
            <person name="Rehner J."/>
            <person name="Schuff M.J."/>
            <person name="Becker S.L."/>
            <person name="Kravczyk M."/>
            <person name="Gurevich A."/>
            <person name="Francke R."/>
            <person name="Mueller R."/>
            <person name="Keller V."/>
            <person name="Keller A."/>
        </authorList>
    </citation>
    <scope>NUCLEOTIDE SEQUENCE</scope>
    <source>
        <strain evidence="1">S12M_St_49</strain>
    </source>
</reference>
<evidence type="ECO:0000313" key="2">
    <source>
        <dbReference type="Proteomes" id="UP001168575"/>
    </source>
</evidence>
<proteinExistence type="predicted"/>
<accession>A0AA43U5V3</accession>
<keyword evidence="2" id="KW-1185">Reference proteome</keyword>
<sequence>MLHYYGMEFLQGLQSYYAQRLALAMEHGYSADGNKYFWLYTELDLRVKAIRQTLLFLDALPKFMGSAAGEESMGFALKYIGDYFKAGKIGAEDRQEGEAHPYFNDGNPYWIQFQEAHDNFGIDYDLTNTPMLYVDLTEYVVRGLRLYFLIRERKFCAIDRGKFDELMKLKSPLPITA</sequence>
<comment type="caution">
    <text evidence="1">The sequence shown here is derived from an EMBL/GenBank/DDBJ whole genome shotgun (WGS) entry which is preliminary data.</text>
</comment>
<gene>
    <name evidence="1" type="ORF">Q3982_03110</name>
</gene>
<organism evidence="1 2">
    <name type="scientific">Phoenicibacter congonensis</name>
    <dbReference type="NCBI Taxonomy" id="1944646"/>
    <lineage>
        <taxon>Bacteria</taxon>
        <taxon>Bacillati</taxon>
        <taxon>Actinomycetota</taxon>
        <taxon>Coriobacteriia</taxon>
        <taxon>Eggerthellales</taxon>
        <taxon>Eggerthellaceae</taxon>
        <taxon>Phoenicibacter</taxon>
    </lineage>
</organism>
<dbReference type="Proteomes" id="UP001168575">
    <property type="component" value="Unassembled WGS sequence"/>
</dbReference>
<dbReference type="EMBL" id="JAUMVS010000035">
    <property type="protein sequence ID" value="MDO4841648.1"/>
    <property type="molecule type" value="Genomic_DNA"/>
</dbReference>
<protein>
    <submittedName>
        <fullName evidence="1">Uncharacterized protein</fullName>
    </submittedName>
</protein>
<evidence type="ECO:0000313" key="1">
    <source>
        <dbReference type="EMBL" id="MDO4841648.1"/>
    </source>
</evidence>
<dbReference type="AlphaFoldDB" id="A0AA43U5V3"/>